<dbReference type="Gene3D" id="1.10.260.40">
    <property type="entry name" value="lambda repressor-like DNA-binding domains"/>
    <property type="match status" value="1"/>
</dbReference>
<dbReference type="InterPro" id="IPR010057">
    <property type="entry name" value="Transcription_activator_Rgg_C"/>
</dbReference>
<feature type="domain" description="HTH cro/C1-type" evidence="1">
    <location>
        <begin position="18"/>
        <end position="71"/>
    </location>
</feature>
<reference evidence="3" key="1">
    <citation type="submission" date="2019-03" db="EMBL/GenBank/DDBJ databases">
        <title>Weissella sp. 26KH-42 Genome sequencing.</title>
        <authorList>
            <person name="Heo J."/>
            <person name="Kim S.-J."/>
            <person name="Kim J.-S."/>
            <person name="Hong S.-B."/>
            <person name="Kwon S.-W."/>
        </authorList>
    </citation>
    <scope>NUCLEOTIDE SEQUENCE [LARGE SCALE GENOMIC DNA]</scope>
    <source>
        <strain evidence="3">26KH-42</strain>
    </source>
</reference>
<dbReference type="CDD" id="cd00093">
    <property type="entry name" value="HTH_XRE"/>
    <property type="match status" value="1"/>
</dbReference>
<sequence length="296" mass="34014">MFFWELRRIKMSNYGATLSRIRKNKNLSLVDASAGIVSDSFLGKFEKGKTEMSFSKLVRIIQHLNVSLEEFLYLDNKQEDDFTILLGVAGDAYVAEDIIKLHELANEQLQQYHATKLKSYRCNSIMVEGLLADLTDTEIDEEARIFLSEYLIGIDNWTAYELTLFSNASHLLTDAMLTSMSAKILEKTEELIGLAKNKRIFLETLLNLTRIFIEKDNKKHAQFLLNVITSIKKDETLYFIRTNLLFLTGLFHLRFADKALGMQQCDDAVKVMQILDDPNLAAQKQKYLKGFLKKCI</sequence>
<dbReference type="SMART" id="SM00530">
    <property type="entry name" value="HTH_XRE"/>
    <property type="match status" value="1"/>
</dbReference>
<dbReference type="InterPro" id="IPR053163">
    <property type="entry name" value="HTH-type_regulator_Rgg"/>
</dbReference>
<dbReference type="InterPro" id="IPR001387">
    <property type="entry name" value="Cro/C1-type_HTH"/>
</dbReference>
<protein>
    <submittedName>
        <fullName evidence="2">Rgg/GadR/MutR family transcriptional regulator</fullName>
    </submittedName>
</protein>
<dbReference type="PANTHER" id="PTHR37038:SF12">
    <property type="entry name" value="TRANSCRIPTIONAL REGULATOR"/>
    <property type="match status" value="1"/>
</dbReference>
<dbReference type="Pfam" id="PF01381">
    <property type="entry name" value="HTH_3"/>
    <property type="match status" value="1"/>
</dbReference>
<organism evidence="2 3">
    <name type="scientific">Periweissella cryptocerci</name>
    <dbReference type="NCBI Taxonomy" id="2506420"/>
    <lineage>
        <taxon>Bacteria</taxon>
        <taxon>Bacillati</taxon>
        <taxon>Bacillota</taxon>
        <taxon>Bacilli</taxon>
        <taxon>Lactobacillales</taxon>
        <taxon>Lactobacillaceae</taxon>
        <taxon>Periweissella</taxon>
    </lineage>
</organism>
<proteinExistence type="predicted"/>
<dbReference type="PROSITE" id="PS50943">
    <property type="entry name" value="HTH_CROC1"/>
    <property type="match status" value="1"/>
</dbReference>
<dbReference type="InterPro" id="IPR010982">
    <property type="entry name" value="Lambda_DNA-bd_dom_sf"/>
</dbReference>
<keyword evidence="3" id="KW-1185">Reference proteome</keyword>
<dbReference type="Proteomes" id="UP000292886">
    <property type="component" value="Chromosome"/>
</dbReference>
<evidence type="ECO:0000313" key="2">
    <source>
        <dbReference type="EMBL" id="QBO36596.1"/>
    </source>
</evidence>
<dbReference type="NCBIfam" id="TIGR01716">
    <property type="entry name" value="RGG_Cterm"/>
    <property type="match status" value="1"/>
</dbReference>
<dbReference type="Gene3D" id="1.25.40.400">
    <property type="match status" value="1"/>
</dbReference>
<dbReference type="OrthoDB" id="34624at2"/>
<dbReference type="EMBL" id="CP037940">
    <property type="protein sequence ID" value="QBO36596.1"/>
    <property type="molecule type" value="Genomic_DNA"/>
</dbReference>
<dbReference type="KEGG" id="wei:EQG49_08975"/>
<dbReference type="SUPFAM" id="SSF47413">
    <property type="entry name" value="lambda repressor-like DNA-binding domains"/>
    <property type="match status" value="1"/>
</dbReference>
<accession>A0A4P6YV29</accession>
<dbReference type="AlphaFoldDB" id="A0A4P6YV29"/>
<dbReference type="Pfam" id="PF21259">
    <property type="entry name" value="Rgg_C"/>
    <property type="match status" value="1"/>
</dbReference>
<evidence type="ECO:0000259" key="1">
    <source>
        <dbReference type="PROSITE" id="PS50943"/>
    </source>
</evidence>
<dbReference type="GO" id="GO:0003677">
    <property type="term" value="F:DNA binding"/>
    <property type="evidence" value="ECO:0007669"/>
    <property type="project" value="InterPro"/>
</dbReference>
<gene>
    <name evidence="2" type="ORF">EQG49_08975</name>
</gene>
<dbReference type="PANTHER" id="PTHR37038">
    <property type="entry name" value="TRANSCRIPTIONAL REGULATOR-RELATED"/>
    <property type="match status" value="1"/>
</dbReference>
<evidence type="ECO:0000313" key="3">
    <source>
        <dbReference type="Proteomes" id="UP000292886"/>
    </source>
</evidence>
<name>A0A4P6YV29_9LACO</name>